<protein>
    <submittedName>
        <fullName evidence="2">Mitochondrial tRNA-specific 2-thiouridylase 1-like</fullName>
    </submittedName>
</protein>
<name>A0A5N5HZT4_9ROSA</name>
<comment type="caution">
    <text evidence="2">The sequence shown here is derived from an EMBL/GenBank/DDBJ whole genome shotgun (WGS) entry which is preliminary data.</text>
</comment>
<reference evidence="2 3" key="3">
    <citation type="submission" date="2019-11" db="EMBL/GenBank/DDBJ databases">
        <title>A de novo genome assembly of a pear dwarfing rootstock.</title>
        <authorList>
            <person name="Wang F."/>
            <person name="Wang J."/>
            <person name="Li S."/>
            <person name="Zhang Y."/>
            <person name="Fang M."/>
            <person name="Ma L."/>
            <person name="Zhao Y."/>
            <person name="Jiang S."/>
        </authorList>
    </citation>
    <scope>NUCLEOTIDE SEQUENCE [LARGE SCALE GENOMIC DNA]</scope>
    <source>
        <strain evidence="2">S2</strain>
        <tissue evidence="2">Leaf</tissue>
    </source>
</reference>
<accession>A0A5N5HZT4</accession>
<reference evidence="2 3" key="1">
    <citation type="submission" date="2019-09" db="EMBL/GenBank/DDBJ databases">
        <authorList>
            <person name="Ou C."/>
        </authorList>
    </citation>
    <scope>NUCLEOTIDE SEQUENCE [LARGE SCALE GENOMIC DNA]</scope>
    <source>
        <strain evidence="2">S2</strain>
        <tissue evidence="2">Leaf</tissue>
    </source>
</reference>
<evidence type="ECO:0000313" key="2">
    <source>
        <dbReference type="EMBL" id="KAB2633445.1"/>
    </source>
</evidence>
<gene>
    <name evidence="2" type="ORF">D8674_029692</name>
</gene>
<dbReference type="AlphaFoldDB" id="A0A5N5HZT4"/>
<feature type="region of interest" description="Disordered" evidence="1">
    <location>
        <begin position="80"/>
        <end position="104"/>
    </location>
</feature>
<dbReference type="EMBL" id="SMOL01000120">
    <property type="protein sequence ID" value="KAB2633445.1"/>
    <property type="molecule type" value="Genomic_DNA"/>
</dbReference>
<reference evidence="3" key="2">
    <citation type="submission" date="2019-10" db="EMBL/GenBank/DDBJ databases">
        <title>A de novo genome assembly of a pear dwarfing rootstock.</title>
        <authorList>
            <person name="Wang F."/>
            <person name="Wang J."/>
            <person name="Li S."/>
            <person name="Zhang Y."/>
            <person name="Fang M."/>
            <person name="Ma L."/>
            <person name="Zhao Y."/>
            <person name="Jiang S."/>
        </authorList>
    </citation>
    <scope>NUCLEOTIDE SEQUENCE [LARGE SCALE GENOMIC DNA]</scope>
</reference>
<evidence type="ECO:0000256" key="1">
    <source>
        <dbReference type="SAM" id="MobiDB-lite"/>
    </source>
</evidence>
<organism evidence="2 3">
    <name type="scientific">Pyrus ussuriensis x Pyrus communis</name>
    <dbReference type="NCBI Taxonomy" id="2448454"/>
    <lineage>
        <taxon>Eukaryota</taxon>
        <taxon>Viridiplantae</taxon>
        <taxon>Streptophyta</taxon>
        <taxon>Embryophyta</taxon>
        <taxon>Tracheophyta</taxon>
        <taxon>Spermatophyta</taxon>
        <taxon>Magnoliopsida</taxon>
        <taxon>eudicotyledons</taxon>
        <taxon>Gunneridae</taxon>
        <taxon>Pentapetalae</taxon>
        <taxon>rosids</taxon>
        <taxon>fabids</taxon>
        <taxon>Rosales</taxon>
        <taxon>Rosaceae</taxon>
        <taxon>Amygdaloideae</taxon>
        <taxon>Maleae</taxon>
        <taxon>Pyrus</taxon>
    </lineage>
</organism>
<evidence type="ECO:0000313" key="3">
    <source>
        <dbReference type="Proteomes" id="UP000327157"/>
    </source>
</evidence>
<sequence length="135" mass="14680">MAATVRNCSLQTSPSGHGEQIVGIGALDVDSKFHERLHPFKMKDSKHIHLVGDNGGVPSGIMLGFSPQCYSGISILGGNSRAAEAHQPSNPRPRHQPLNPRPRGVMQEHLTIRVGRRSVRLDELLGSCLGYHMIT</sequence>
<proteinExistence type="predicted"/>
<dbReference type="Proteomes" id="UP000327157">
    <property type="component" value="Chromosome 6"/>
</dbReference>
<keyword evidence="3" id="KW-1185">Reference proteome</keyword>